<organism evidence="3 4">
    <name type="scientific">Cymbomonas tetramitiformis</name>
    <dbReference type="NCBI Taxonomy" id="36881"/>
    <lineage>
        <taxon>Eukaryota</taxon>
        <taxon>Viridiplantae</taxon>
        <taxon>Chlorophyta</taxon>
        <taxon>Pyramimonadophyceae</taxon>
        <taxon>Pyramimonadales</taxon>
        <taxon>Pyramimonadaceae</taxon>
        <taxon>Cymbomonas</taxon>
    </lineage>
</organism>
<dbReference type="Proteomes" id="UP001190700">
    <property type="component" value="Unassembled WGS sequence"/>
</dbReference>
<dbReference type="SUPFAM" id="SSF52172">
    <property type="entry name" value="CheY-like"/>
    <property type="match status" value="1"/>
</dbReference>
<reference evidence="3 4" key="1">
    <citation type="journal article" date="2015" name="Genome Biol. Evol.">
        <title>Comparative Genomics of a Bacterivorous Green Alga Reveals Evolutionary Causalities and Consequences of Phago-Mixotrophic Mode of Nutrition.</title>
        <authorList>
            <person name="Burns J.A."/>
            <person name="Paasch A."/>
            <person name="Narechania A."/>
            <person name="Kim E."/>
        </authorList>
    </citation>
    <scope>NUCLEOTIDE SEQUENCE [LARGE SCALE GENOMIC DNA]</scope>
    <source>
        <strain evidence="3 4">PLY_AMNH</strain>
    </source>
</reference>
<keyword evidence="4" id="KW-1185">Reference proteome</keyword>
<keyword evidence="1" id="KW-0597">Phosphoprotein</keyword>
<proteinExistence type="predicted"/>
<evidence type="ECO:0000256" key="1">
    <source>
        <dbReference type="PROSITE-ProRule" id="PRU00169"/>
    </source>
</evidence>
<dbReference type="InterPro" id="IPR011006">
    <property type="entry name" value="CheY-like_superfamily"/>
</dbReference>
<comment type="caution">
    <text evidence="3">The sequence shown here is derived from an EMBL/GenBank/DDBJ whole genome shotgun (WGS) entry which is preliminary data.</text>
</comment>
<dbReference type="EMBL" id="LGRX02028752">
    <property type="protein sequence ID" value="KAK3247672.1"/>
    <property type="molecule type" value="Genomic_DNA"/>
</dbReference>
<evidence type="ECO:0000259" key="2">
    <source>
        <dbReference type="PROSITE" id="PS50110"/>
    </source>
</evidence>
<evidence type="ECO:0000313" key="3">
    <source>
        <dbReference type="EMBL" id="KAK3247672.1"/>
    </source>
</evidence>
<dbReference type="Gene3D" id="3.40.50.2300">
    <property type="match status" value="1"/>
</dbReference>
<evidence type="ECO:0000313" key="4">
    <source>
        <dbReference type="Proteomes" id="UP001190700"/>
    </source>
</evidence>
<dbReference type="InterPro" id="IPR001789">
    <property type="entry name" value="Sig_transdc_resp-reg_receiver"/>
</dbReference>
<dbReference type="PROSITE" id="PS50110">
    <property type="entry name" value="RESPONSE_REGULATORY"/>
    <property type="match status" value="1"/>
</dbReference>
<dbReference type="Pfam" id="PF00072">
    <property type="entry name" value="Response_reg"/>
    <property type="match status" value="1"/>
</dbReference>
<accession>A0AAE0F191</accession>
<feature type="modified residue" description="4-aspartylphosphate" evidence="1">
    <location>
        <position position="97"/>
    </location>
</feature>
<dbReference type="GO" id="GO:0000160">
    <property type="term" value="P:phosphorelay signal transduction system"/>
    <property type="evidence" value="ECO:0007669"/>
    <property type="project" value="InterPro"/>
</dbReference>
<protein>
    <recommendedName>
        <fullName evidence="2">Response regulatory domain-containing protein</fullName>
    </recommendedName>
</protein>
<feature type="domain" description="Response regulatory" evidence="2">
    <location>
        <begin position="43"/>
        <end position="171"/>
    </location>
</feature>
<gene>
    <name evidence="3" type="ORF">CYMTET_42836</name>
</gene>
<dbReference type="AlphaFoldDB" id="A0AAE0F191"/>
<sequence length="173" mass="19355">MGYIEVVLPHSGVNKANPEVNLPKPKFDDRMHEIQLSATAGVRVAALDDSPIARKLLQRSLEKMKFADVLIRGATFEEVVEFPSLVSKENVVLVILDLHLNEAVPSEYAKIHNGVAVMTRLRHTGFTGMCIARTADHDDKETVDSLVQSGFDAVVGKKNDLHILHEWQKWHIK</sequence>
<name>A0AAE0F191_9CHLO</name>